<protein>
    <recommendedName>
        <fullName evidence="4">PH domain-containing protein</fullName>
    </recommendedName>
</protein>
<dbReference type="RefSeq" id="WP_179503197.1">
    <property type="nucleotide sequence ID" value="NZ_JACCAA010000001.1"/>
</dbReference>
<keyword evidence="1" id="KW-1133">Transmembrane helix</keyword>
<sequence>MAPEAIHEFGPNNGRLIAWAGLVATGFVVVSVLGNGVEQADAAVLTWCALVAVFLWCMFLRPKIIVEGPVLRLRNGFSDVRIPLVRVEYAAVTMFTNVVTDERTFRSTAVTRTRKQNVQRGTSEPDPMNSLADLVETTLNQVIDDAKAQRQPEGEITRAPAVVELALLAGLLVLSVVLVLVVG</sequence>
<organism evidence="2 3">
    <name type="scientific">Nocardioides daedukensis</name>
    <dbReference type="NCBI Taxonomy" id="634462"/>
    <lineage>
        <taxon>Bacteria</taxon>
        <taxon>Bacillati</taxon>
        <taxon>Actinomycetota</taxon>
        <taxon>Actinomycetes</taxon>
        <taxon>Propionibacteriales</taxon>
        <taxon>Nocardioidaceae</taxon>
        <taxon>Nocardioides</taxon>
    </lineage>
</organism>
<evidence type="ECO:0008006" key="4">
    <source>
        <dbReference type="Google" id="ProtNLM"/>
    </source>
</evidence>
<evidence type="ECO:0000256" key="1">
    <source>
        <dbReference type="SAM" id="Phobius"/>
    </source>
</evidence>
<accession>A0A7Y9S2R5</accession>
<keyword evidence="1" id="KW-0812">Transmembrane</keyword>
<feature type="transmembrane region" description="Helical" evidence="1">
    <location>
        <begin position="161"/>
        <end position="182"/>
    </location>
</feature>
<evidence type="ECO:0000313" key="2">
    <source>
        <dbReference type="EMBL" id="NYG60241.1"/>
    </source>
</evidence>
<reference evidence="2 3" key="1">
    <citation type="submission" date="2020-07" db="EMBL/GenBank/DDBJ databases">
        <title>Sequencing the genomes of 1000 actinobacteria strains.</title>
        <authorList>
            <person name="Klenk H.-P."/>
        </authorList>
    </citation>
    <scope>NUCLEOTIDE SEQUENCE [LARGE SCALE GENOMIC DNA]</scope>
    <source>
        <strain evidence="2 3">DSM 23819</strain>
    </source>
</reference>
<evidence type="ECO:0000313" key="3">
    <source>
        <dbReference type="Proteomes" id="UP000540656"/>
    </source>
</evidence>
<comment type="caution">
    <text evidence="2">The sequence shown here is derived from an EMBL/GenBank/DDBJ whole genome shotgun (WGS) entry which is preliminary data.</text>
</comment>
<keyword evidence="1" id="KW-0472">Membrane</keyword>
<dbReference type="Proteomes" id="UP000540656">
    <property type="component" value="Unassembled WGS sequence"/>
</dbReference>
<feature type="transmembrane region" description="Helical" evidence="1">
    <location>
        <begin position="16"/>
        <end position="36"/>
    </location>
</feature>
<gene>
    <name evidence="2" type="ORF">BJ980_003164</name>
</gene>
<keyword evidence="3" id="KW-1185">Reference proteome</keyword>
<dbReference type="EMBL" id="JACCAA010000001">
    <property type="protein sequence ID" value="NYG60241.1"/>
    <property type="molecule type" value="Genomic_DNA"/>
</dbReference>
<name>A0A7Y9S2R5_9ACTN</name>
<dbReference type="AlphaFoldDB" id="A0A7Y9S2R5"/>
<feature type="transmembrane region" description="Helical" evidence="1">
    <location>
        <begin position="42"/>
        <end position="60"/>
    </location>
</feature>
<proteinExistence type="predicted"/>